<dbReference type="RefSeq" id="WP_126026006.1">
    <property type="nucleotide sequence ID" value="NZ_RXFT01000029.1"/>
</dbReference>
<proteinExistence type="predicted"/>
<name>A0A3S1F6X9_9BURK</name>
<evidence type="ECO:0000313" key="2">
    <source>
        <dbReference type="Proteomes" id="UP000281118"/>
    </source>
</evidence>
<dbReference type="AlphaFoldDB" id="A0A3S1F6X9"/>
<comment type="caution">
    <text evidence="1">The sequence shown here is derived from an EMBL/GenBank/DDBJ whole genome shotgun (WGS) entry which is preliminary data.</text>
</comment>
<organism evidence="1 2">
    <name type="scientific">Variovorax guangxiensis</name>
    <dbReference type="NCBI Taxonomy" id="1775474"/>
    <lineage>
        <taxon>Bacteria</taxon>
        <taxon>Pseudomonadati</taxon>
        <taxon>Pseudomonadota</taxon>
        <taxon>Betaproteobacteria</taxon>
        <taxon>Burkholderiales</taxon>
        <taxon>Comamonadaceae</taxon>
        <taxon>Variovorax</taxon>
    </lineage>
</organism>
<dbReference type="OrthoDB" id="9972710at2"/>
<evidence type="ECO:0000313" key="1">
    <source>
        <dbReference type="EMBL" id="RUR71951.1"/>
    </source>
</evidence>
<protein>
    <submittedName>
        <fullName evidence="1">Uncharacterized protein</fullName>
    </submittedName>
</protein>
<dbReference type="EMBL" id="RXFT01000029">
    <property type="protein sequence ID" value="RUR71951.1"/>
    <property type="molecule type" value="Genomic_DNA"/>
</dbReference>
<gene>
    <name evidence="1" type="ORF">EJP67_33385</name>
</gene>
<sequence length="82" mass="8831">MSTQQTPVPLVPTGMTVVTKEAFLAALFADKRDIMPTTEAREHTPWRIVATRAMWGWSSTGYASKFGAPEVFAIANTTGSAA</sequence>
<reference evidence="1 2" key="1">
    <citation type="submission" date="2018-12" db="EMBL/GenBank/DDBJ databases">
        <title>The genome sequences of Variovorax guangxiensis DSM 27352.</title>
        <authorList>
            <person name="Gao J."/>
            <person name="Sun J."/>
        </authorList>
    </citation>
    <scope>NUCLEOTIDE SEQUENCE [LARGE SCALE GENOMIC DNA]</scope>
    <source>
        <strain evidence="1 2">DSM 27352</strain>
    </source>
</reference>
<accession>A0A3S1F6X9</accession>
<dbReference type="Proteomes" id="UP000281118">
    <property type="component" value="Unassembled WGS sequence"/>
</dbReference>